<comment type="caution">
    <text evidence="2">The sequence shown here is derived from an EMBL/GenBank/DDBJ whole genome shotgun (WGS) entry which is preliminary data.</text>
</comment>
<sequence length="112" mass="12049">MMANPVGALFRTTLWAQQGVELISNTTPSNVAASSKVYTPANFKKPQRQGHSGGGTKTQLHTAADWQDSPDHPFLHTNISAPWEEARALLPALQEGRAGGNGQGAKDNMQRK</sequence>
<dbReference type="Proteomes" id="UP000095192">
    <property type="component" value="Unassembled WGS sequence"/>
</dbReference>
<gene>
    <name evidence="2" type="ORF">cyc_03670</name>
</gene>
<reference evidence="2 3" key="1">
    <citation type="journal article" date="2016" name="BMC Genomics">
        <title>Comparative genomics reveals Cyclospora cayetanensis possesses coccidia-like metabolism and invasion components but unique surface antigens.</title>
        <authorList>
            <person name="Liu S."/>
            <person name="Wang L."/>
            <person name="Zheng H."/>
            <person name="Xu Z."/>
            <person name="Roellig D.M."/>
            <person name="Li N."/>
            <person name="Frace M.A."/>
            <person name="Tang K."/>
            <person name="Arrowood M.J."/>
            <person name="Moss D.M."/>
            <person name="Zhang L."/>
            <person name="Feng Y."/>
            <person name="Xiao L."/>
        </authorList>
    </citation>
    <scope>NUCLEOTIDE SEQUENCE [LARGE SCALE GENOMIC DNA]</scope>
    <source>
        <strain evidence="2 3">CHN_HEN01</strain>
    </source>
</reference>
<evidence type="ECO:0000256" key="1">
    <source>
        <dbReference type="SAM" id="MobiDB-lite"/>
    </source>
</evidence>
<dbReference type="EMBL" id="JROU02000147">
    <property type="protein sequence ID" value="OEH80247.1"/>
    <property type="molecule type" value="Genomic_DNA"/>
</dbReference>
<keyword evidence="3" id="KW-1185">Reference proteome</keyword>
<feature type="region of interest" description="Disordered" evidence="1">
    <location>
        <begin position="40"/>
        <end position="77"/>
    </location>
</feature>
<dbReference type="VEuPathDB" id="ToxoDB:cyc_03670"/>
<organism evidence="2 3">
    <name type="scientific">Cyclospora cayetanensis</name>
    <dbReference type="NCBI Taxonomy" id="88456"/>
    <lineage>
        <taxon>Eukaryota</taxon>
        <taxon>Sar</taxon>
        <taxon>Alveolata</taxon>
        <taxon>Apicomplexa</taxon>
        <taxon>Conoidasida</taxon>
        <taxon>Coccidia</taxon>
        <taxon>Eucoccidiorida</taxon>
        <taxon>Eimeriorina</taxon>
        <taxon>Eimeriidae</taxon>
        <taxon>Cyclospora</taxon>
    </lineage>
</organism>
<name>A0A1D3D9W9_9EIME</name>
<evidence type="ECO:0000313" key="2">
    <source>
        <dbReference type="EMBL" id="OEH80247.1"/>
    </source>
</evidence>
<feature type="region of interest" description="Disordered" evidence="1">
    <location>
        <begin position="90"/>
        <end position="112"/>
    </location>
</feature>
<dbReference type="InParanoid" id="A0A1D3D9W9"/>
<accession>A0A1D3D9W9</accession>
<evidence type="ECO:0000313" key="3">
    <source>
        <dbReference type="Proteomes" id="UP000095192"/>
    </source>
</evidence>
<dbReference type="AlphaFoldDB" id="A0A1D3D9W9"/>
<proteinExistence type="predicted"/>
<protein>
    <submittedName>
        <fullName evidence="2">Uncharacterized protein</fullName>
    </submittedName>
</protein>